<dbReference type="Proteomes" id="UP000236311">
    <property type="component" value="Unassembled WGS sequence"/>
</dbReference>
<name>A0A2K4ZQY9_9FIRM</name>
<evidence type="ECO:0000256" key="3">
    <source>
        <dbReference type="SAM" id="Coils"/>
    </source>
</evidence>
<feature type="coiled-coil region" evidence="3">
    <location>
        <begin position="417"/>
        <end position="465"/>
    </location>
</feature>
<gene>
    <name evidence="6" type="primary">mobA_8</name>
    <name evidence="6" type="ORF">AMURIS_05672</name>
</gene>
<dbReference type="AlphaFoldDB" id="A0A2K4ZQY9"/>
<evidence type="ECO:0000313" key="6">
    <source>
        <dbReference type="EMBL" id="SOY32904.1"/>
    </source>
</evidence>
<keyword evidence="7" id="KW-1185">Reference proteome</keyword>
<evidence type="ECO:0000256" key="2">
    <source>
        <dbReference type="ARBA" id="ARBA00022971"/>
    </source>
</evidence>
<comment type="similarity">
    <text evidence="1">Belongs to the MobA/MobL family.</text>
</comment>
<keyword evidence="2" id="KW-0184">Conjugation</keyword>
<dbReference type="OrthoDB" id="1826980at2"/>
<evidence type="ECO:0000313" key="7">
    <source>
        <dbReference type="Proteomes" id="UP000236311"/>
    </source>
</evidence>
<reference evidence="6 7" key="1">
    <citation type="submission" date="2018-01" db="EMBL/GenBank/DDBJ databases">
        <authorList>
            <person name="Gaut B.S."/>
            <person name="Morton B.R."/>
            <person name="Clegg M.T."/>
            <person name="Duvall M.R."/>
        </authorList>
    </citation>
    <scope>NUCLEOTIDE SEQUENCE [LARGE SCALE GENOMIC DNA]</scope>
    <source>
        <strain evidence="6">GP69</strain>
    </source>
</reference>
<dbReference type="InterPro" id="IPR005053">
    <property type="entry name" value="MobA_MobL"/>
</dbReference>
<feature type="region of interest" description="Disordered" evidence="4">
    <location>
        <begin position="488"/>
        <end position="535"/>
    </location>
</feature>
<evidence type="ECO:0000259" key="5">
    <source>
        <dbReference type="Pfam" id="PF03389"/>
    </source>
</evidence>
<protein>
    <submittedName>
        <fullName evidence="6">Mobilization protein A</fullName>
    </submittedName>
</protein>
<dbReference type="RefSeq" id="WP_103242770.1">
    <property type="nucleotide sequence ID" value="NZ_OFSM01000093.1"/>
</dbReference>
<evidence type="ECO:0000256" key="4">
    <source>
        <dbReference type="SAM" id="MobiDB-lite"/>
    </source>
</evidence>
<keyword evidence="3" id="KW-0175">Coiled coil</keyword>
<dbReference type="EMBL" id="OFSM01000093">
    <property type="protein sequence ID" value="SOY32904.1"/>
    <property type="molecule type" value="Genomic_DNA"/>
</dbReference>
<feature type="domain" description="MobA/MobL protein" evidence="5">
    <location>
        <begin position="18"/>
        <end position="248"/>
    </location>
</feature>
<dbReference type="NCBIfam" id="NF041496">
    <property type="entry name" value="MobQ"/>
    <property type="match status" value="1"/>
</dbReference>
<dbReference type="Gene3D" id="3.30.930.30">
    <property type="match status" value="1"/>
</dbReference>
<accession>A0A2K4ZQY9</accession>
<sequence length="535" mass="62057">MPCPHYKITIIKRSNNESAVSAAAYQSGEKLFSEYDQEQKYYPYRNEVTHKEILLPPHAPPEFADRNALWNSVEVQEKQWDSQLARRFVLAIPREIPSEQHVDVVRDYCREFFVSKGMIADFAIHDTRAMPGKPGICNPHAHILLTMRAMDEKGRWLPKSRKVYDLDRNGERIRLPSGRWKSHKENTVDWNDRKYAEIWRQGWADTANRYLEANDRPERLDLRSYARQGIDKIPTVHMGPAACQMEKKGIQTNIGNLNRDIKTANRLMQSIRQMVRSLKGWLSDLKEKKAVLLEALEQAKEPTLPELLFRYLEQRSGERADWTSRGKLKGTVADYNKVQTAMDFLRKKGISTVESFDTRLDEISQTAVSVMGNMKKSEKRIKAIGTMLSYIDKYEAAKPVHAEYAAIGWKKKKEKFAESHREELDAYNAAVRYLKANLKGNSYSRKDLESEREQLAAALPGQRKELEAVQADVKVLRDVRHWLNQVLPSEQYRQTAEPGKKPSVQESLKGRQERIRQEQAEKQKPLPKKQQNMEH</sequence>
<organism evidence="6 7">
    <name type="scientific">Acetatifactor muris</name>
    <dbReference type="NCBI Taxonomy" id="879566"/>
    <lineage>
        <taxon>Bacteria</taxon>
        <taxon>Bacillati</taxon>
        <taxon>Bacillota</taxon>
        <taxon>Clostridia</taxon>
        <taxon>Lachnospirales</taxon>
        <taxon>Lachnospiraceae</taxon>
        <taxon>Acetatifactor</taxon>
    </lineage>
</organism>
<feature type="compositionally biased region" description="Basic and acidic residues" evidence="4">
    <location>
        <begin position="508"/>
        <end position="524"/>
    </location>
</feature>
<evidence type="ECO:0000256" key="1">
    <source>
        <dbReference type="ARBA" id="ARBA00010873"/>
    </source>
</evidence>
<dbReference type="Pfam" id="PF03389">
    <property type="entry name" value="MobA_MobL"/>
    <property type="match status" value="1"/>
</dbReference>
<proteinExistence type="inferred from homology"/>